<accession>A0A2X2L6K2</accession>
<evidence type="ECO:0000256" key="2">
    <source>
        <dbReference type="ARBA" id="ARBA00022448"/>
    </source>
</evidence>
<dbReference type="Proteomes" id="UP000251241">
    <property type="component" value="Unassembled WGS sequence"/>
</dbReference>
<dbReference type="PANTHER" id="PTHR23502:SF132">
    <property type="entry name" value="POLYAMINE TRANSPORTER 2-RELATED"/>
    <property type="match status" value="1"/>
</dbReference>
<evidence type="ECO:0000256" key="3">
    <source>
        <dbReference type="ARBA" id="ARBA00022692"/>
    </source>
</evidence>
<keyword evidence="3" id="KW-0812">Transmembrane</keyword>
<evidence type="ECO:0000256" key="4">
    <source>
        <dbReference type="ARBA" id="ARBA00022989"/>
    </source>
</evidence>
<dbReference type="GeneID" id="97181385"/>
<feature type="domain" description="Major facilitator superfamily (MFS) profile" evidence="6">
    <location>
        <begin position="26"/>
        <end position="408"/>
    </location>
</feature>
<evidence type="ECO:0000313" key="7">
    <source>
        <dbReference type="EMBL" id="SPZ84830.1"/>
    </source>
</evidence>
<evidence type="ECO:0000313" key="8">
    <source>
        <dbReference type="Proteomes" id="UP000251241"/>
    </source>
</evidence>
<dbReference type="Gene3D" id="1.20.1720.10">
    <property type="entry name" value="Multidrug resistance protein D"/>
    <property type="match status" value="1"/>
</dbReference>
<name>A0A2X2L6K2_SPHMU</name>
<keyword evidence="4" id="KW-1133">Transmembrane helix</keyword>
<dbReference type="PANTHER" id="PTHR23502">
    <property type="entry name" value="MAJOR FACILITATOR SUPERFAMILY"/>
    <property type="match status" value="1"/>
</dbReference>
<evidence type="ECO:0000256" key="5">
    <source>
        <dbReference type="ARBA" id="ARBA00023136"/>
    </source>
</evidence>
<keyword evidence="2" id="KW-0813">Transport</keyword>
<dbReference type="AlphaFoldDB" id="A0A2X2L6K2"/>
<evidence type="ECO:0000256" key="1">
    <source>
        <dbReference type="ARBA" id="ARBA00004141"/>
    </source>
</evidence>
<protein>
    <submittedName>
        <fullName evidence="7">Multidrug resistance protein D</fullName>
    </submittedName>
</protein>
<evidence type="ECO:0000259" key="6">
    <source>
        <dbReference type="PROSITE" id="PS50850"/>
    </source>
</evidence>
<dbReference type="GO" id="GO:0015385">
    <property type="term" value="F:sodium:proton antiporter activity"/>
    <property type="evidence" value="ECO:0007669"/>
    <property type="project" value="TreeGrafter"/>
</dbReference>
<organism evidence="7 8">
    <name type="scientific">Sphingobacterium multivorum</name>
    <dbReference type="NCBI Taxonomy" id="28454"/>
    <lineage>
        <taxon>Bacteria</taxon>
        <taxon>Pseudomonadati</taxon>
        <taxon>Bacteroidota</taxon>
        <taxon>Sphingobacteriia</taxon>
        <taxon>Sphingobacteriales</taxon>
        <taxon>Sphingobacteriaceae</taxon>
        <taxon>Sphingobacterium</taxon>
    </lineage>
</organism>
<dbReference type="InterPro" id="IPR020846">
    <property type="entry name" value="MFS_dom"/>
</dbReference>
<sequence>MNVHRDAKFKKLKDGKNTKPQQSFIPTILAFALVPITGLATDIYLPSMPQMAQELGLNESKIQLTLSLFLISYGVAQFFTGALVDAWGRYRINLISLFLFIVSFWITASTQDIWVIYLMRILQGILSAFVVISKRAYFVDVYEGEQRKHYLSIMTIVWSIGPIVAPFIGGYLQTQFGWRSNFMVLAVYSAVLFILELIFSGETIKQKKPLHINYLIGEFKMMLKSNDFTFGIVMCGISYGLVMFYNLSGPFFIEHQLGYSAITTGYTSLIMGLAWMCGGFIGKALIKRALVPKLRIANFIQISLIVCMLLVSPYLSNLYTLTFFAFAVHCTAGFIFNNYFSYCLGRFPLSAGIAGGLVGGITYLLTSSLSYITVSLVNPSSQFQIGLGYGIFALLGLTTLYVIHKLVKSV</sequence>
<dbReference type="GO" id="GO:0005886">
    <property type="term" value="C:plasma membrane"/>
    <property type="evidence" value="ECO:0007669"/>
    <property type="project" value="TreeGrafter"/>
</dbReference>
<dbReference type="PROSITE" id="PS50850">
    <property type="entry name" value="MFS"/>
    <property type="match status" value="1"/>
</dbReference>
<dbReference type="GO" id="GO:1990961">
    <property type="term" value="P:xenobiotic detoxification by transmembrane export across the plasma membrane"/>
    <property type="evidence" value="ECO:0007669"/>
    <property type="project" value="TreeGrafter"/>
</dbReference>
<dbReference type="Pfam" id="PF07690">
    <property type="entry name" value="MFS_1"/>
    <property type="match status" value="1"/>
</dbReference>
<dbReference type="InterPro" id="IPR011701">
    <property type="entry name" value="MFS"/>
</dbReference>
<comment type="subcellular location">
    <subcellularLocation>
        <location evidence="1">Membrane</location>
        <topology evidence="1">Multi-pass membrane protein</topology>
    </subcellularLocation>
</comment>
<gene>
    <name evidence="7" type="primary">emrD</name>
    <name evidence="7" type="ORF">NCTC11343_01375</name>
</gene>
<dbReference type="InterPro" id="IPR036259">
    <property type="entry name" value="MFS_trans_sf"/>
</dbReference>
<proteinExistence type="predicted"/>
<reference evidence="7 8" key="1">
    <citation type="submission" date="2018-06" db="EMBL/GenBank/DDBJ databases">
        <authorList>
            <consortium name="Pathogen Informatics"/>
            <person name="Doyle S."/>
        </authorList>
    </citation>
    <scope>NUCLEOTIDE SEQUENCE [LARGE SCALE GENOMIC DNA]</scope>
    <source>
        <strain evidence="7 8">NCTC11343</strain>
    </source>
</reference>
<keyword evidence="5" id="KW-0472">Membrane</keyword>
<dbReference type="RefSeq" id="WP_112374171.1">
    <property type="nucleotide sequence ID" value="NZ_CP069793.1"/>
</dbReference>
<dbReference type="EMBL" id="UAUU01000004">
    <property type="protein sequence ID" value="SPZ84830.1"/>
    <property type="molecule type" value="Genomic_DNA"/>
</dbReference>
<dbReference type="SUPFAM" id="SSF103473">
    <property type="entry name" value="MFS general substrate transporter"/>
    <property type="match status" value="1"/>
</dbReference>